<evidence type="ECO:0000313" key="2">
    <source>
        <dbReference type="Proteomes" id="UP001281130"/>
    </source>
</evidence>
<proteinExistence type="predicted"/>
<evidence type="ECO:0000313" key="1">
    <source>
        <dbReference type="EMBL" id="MDX5894956.1"/>
    </source>
</evidence>
<dbReference type="InterPro" id="IPR023090">
    <property type="entry name" value="UPF0702_alpha/beta_dom_sf"/>
</dbReference>
<dbReference type="Proteomes" id="UP001281130">
    <property type="component" value="Unassembled WGS sequence"/>
</dbReference>
<comment type="caution">
    <text evidence="1">The sequence shown here is derived from an EMBL/GenBank/DDBJ whole genome shotgun (WGS) entry which is preliminary data.</text>
</comment>
<dbReference type="Gene3D" id="3.30.240.20">
    <property type="entry name" value="bsu07140 like domains"/>
    <property type="match status" value="1"/>
</dbReference>
<dbReference type="AlphaFoldDB" id="A0AB35T797"/>
<dbReference type="EMBL" id="JAWXXX010000001">
    <property type="protein sequence ID" value="MDX5894956.1"/>
    <property type="molecule type" value="Genomic_DNA"/>
</dbReference>
<sequence length="91" mass="10289">MKQEHATKDENLILLRSQDIASAEGIDAVTLETDVSFSVIASSEDRSDSALSNVRAWSRSEMMLRKLGERRKVERFCILPKVSRPCGKDMF</sequence>
<reference evidence="1" key="1">
    <citation type="submission" date="2023-11" db="EMBL/GenBank/DDBJ databases">
        <title>MicrobeMod: A computational toolkit for identifying prokaryotic methylation and restriction-modification with nanopore sequencing.</title>
        <authorList>
            <person name="Crits-Christoph A."/>
            <person name="Kang S.C."/>
            <person name="Lee H."/>
            <person name="Ostrov N."/>
        </authorList>
    </citation>
    <scope>NUCLEOTIDE SEQUENCE</scope>
    <source>
        <strain evidence="1">ATCC 51242</strain>
    </source>
</reference>
<accession>A0AB35T797</accession>
<protein>
    <submittedName>
        <fullName evidence="1">Uncharacterized protein</fullName>
    </submittedName>
</protein>
<gene>
    <name evidence="1" type="ORF">SIL72_13090</name>
</gene>
<name>A0AB35T797_RUBRA</name>
<organism evidence="1 2">
    <name type="scientific">Rubrobacter radiotolerans</name>
    <name type="common">Arthrobacter radiotolerans</name>
    <dbReference type="NCBI Taxonomy" id="42256"/>
    <lineage>
        <taxon>Bacteria</taxon>
        <taxon>Bacillati</taxon>
        <taxon>Actinomycetota</taxon>
        <taxon>Rubrobacteria</taxon>
        <taxon>Rubrobacterales</taxon>
        <taxon>Rubrobacteraceae</taxon>
        <taxon>Rubrobacter</taxon>
    </lineage>
</organism>